<dbReference type="EMBL" id="JH712134">
    <property type="protein sequence ID" value="EFO20304.1"/>
    <property type="molecule type" value="Genomic_DNA"/>
</dbReference>
<name>A0A1S0TUZ5_LOALO</name>
<dbReference type="GeneID" id="9945612"/>
<dbReference type="AlphaFoldDB" id="A0A1S0TUZ5"/>
<dbReference type="CTD" id="9945612"/>
<evidence type="ECO:0000313" key="1">
    <source>
        <dbReference type="EMBL" id="EFO20304.1"/>
    </source>
</evidence>
<sequence length="88" mass="10013">MKMGNAFPDYKNPDCGAGKNEAPVGLQPFYVPSMYLISMYPCTWKVCHHYRQMLITAEFDPYMVTRNNDGLTAIGCDFYLKKFGTLKG</sequence>
<gene>
    <name evidence="1" type="ORF">LOAG_08184</name>
</gene>
<dbReference type="RefSeq" id="XP_003143764.1">
    <property type="nucleotide sequence ID" value="XM_003143716.1"/>
</dbReference>
<organism evidence="1">
    <name type="scientific">Loa loa</name>
    <name type="common">Eye worm</name>
    <name type="synonym">Filaria loa</name>
    <dbReference type="NCBI Taxonomy" id="7209"/>
    <lineage>
        <taxon>Eukaryota</taxon>
        <taxon>Metazoa</taxon>
        <taxon>Ecdysozoa</taxon>
        <taxon>Nematoda</taxon>
        <taxon>Chromadorea</taxon>
        <taxon>Rhabditida</taxon>
        <taxon>Spirurina</taxon>
        <taxon>Spiruromorpha</taxon>
        <taxon>Filarioidea</taxon>
        <taxon>Onchocercidae</taxon>
        <taxon>Loa</taxon>
    </lineage>
</organism>
<proteinExistence type="predicted"/>
<dbReference type="KEGG" id="loa:LOAG_08184"/>
<accession>A0A1S0TUZ5</accession>
<dbReference type="InParanoid" id="A0A1S0TUZ5"/>
<reference evidence="1" key="1">
    <citation type="submission" date="2012-04" db="EMBL/GenBank/DDBJ databases">
        <title>The Genome Sequence of Loa loa.</title>
        <authorList>
            <consortium name="The Broad Institute Genome Sequencing Platform"/>
            <consortium name="Broad Institute Genome Sequencing Center for Infectious Disease"/>
            <person name="Nutman T.B."/>
            <person name="Fink D.L."/>
            <person name="Russ C."/>
            <person name="Young S."/>
            <person name="Zeng Q."/>
            <person name="Gargeya S."/>
            <person name="Alvarado L."/>
            <person name="Berlin A."/>
            <person name="Chapman S.B."/>
            <person name="Chen Z."/>
            <person name="Freedman E."/>
            <person name="Gellesch M."/>
            <person name="Goldberg J."/>
            <person name="Griggs A."/>
            <person name="Gujja S."/>
            <person name="Heilman E.R."/>
            <person name="Heiman D."/>
            <person name="Howarth C."/>
            <person name="Mehta T."/>
            <person name="Neiman D."/>
            <person name="Pearson M."/>
            <person name="Roberts A."/>
            <person name="Saif S."/>
            <person name="Shea T."/>
            <person name="Shenoy N."/>
            <person name="Sisk P."/>
            <person name="Stolte C."/>
            <person name="Sykes S."/>
            <person name="White J."/>
            <person name="Yandava C."/>
            <person name="Haas B."/>
            <person name="Henn M.R."/>
            <person name="Nusbaum C."/>
            <person name="Birren B."/>
        </authorList>
    </citation>
    <scope>NUCLEOTIDE SEQUENCE [LARGE SCALE GENOMIC DNA]</scope>
</reference>
<protein>
    <submittedName>
        <fullName evidence="1">Uncharacterized protein</fullName>
    </submittedName>
</protein>